<sequence>MDMFSGFTTQVSSWMGAKKQEGAEGPPKSEEENVTPTVQDAGEGSLATGENKKESPTKGSSRLEMFANVKSQMTSWLGGSNVASGDQAPAEEGISAEAKEDVKTEPVGSEKSPADVKEDDDSSATGGADSDAAPSEGSPGEEKDATSGFGAAAVSTKAIQGAKSIGSFLFSAVNKAGKTVSEAGAKIKKTVEENSLV</sequence>
<evidence type="ECO:0000313" key="2">
    <source>
        <dbReference type="EMBL" id="KAG8230944.1"/>
    </source>
</evidence>
<feature type="compositionally biased region" description="Polar residues" evidence="1">
    <location>
        <begin position="69"/>
        <end position="84"/>
    </location>
</feature>
<dbReference type="Proteomes" id="UP000792457">
    <property type="component" value="Unassembled WGS sequence"/>
</dbReference>
<feature type="compositionally biased region" description="Low complexity" evidence="1">
    <location>
        <begin position="123"/>
        <end position="135"/>
    </location>
</feature>
<evidence type="ECO:0000313" key="3">
    <source>
        <dbReference type="Proteomes" id="UP000792457"/>
    </source>
</evidence>
<dbReference type="AlphaFoldDB" id="A0A8K0P4U0"/>
<reference evidence="2" key="1">
    <citation type="submission" date="2013-04" db="EMBL/GenBank/DDBJ databases">
        <authorList>
            <person name="Qu J."/>
            <person name="Murali S.C."/>
            <person name="Bandaranaike D."/>
            <person name="Bellair M."/>
            <person name="Blankenburg K."/>
            <person name="Chao H."/>
            <person name="Dinh H."/>
            <person name="Doddapaneni H."/>
            <person name="Downs B."/>
            <person name="Dugan-Rocha S."/>
            <person name="Elkadiri S."/>
            <person name="Gnanaolivu R.D."/>
            <person name="Hernandez B."/>
            <person name="Javaid M."/>
            <person name="Jayaseelan J.C."/>
            <person name="Lee S."/>
            <person name="Li M."/>
            <person name="Ming W."/>
            <person name="Munidasa M."/>
            <person name="Muniz J."/>
            <person name="Nguyen L."/>
            <person name="Ongeri F."/>
            <person name="Osuji N."/>
            <person name="Pu L.-L."/>
            <person name="Puazo M."/>
            <person name="Qu C."/>
            <person name="Quiroz J."/>
            <person name="Raj R."/>
            <person name="Weissenberger G."/>
            <person name="Xin Y."/>
            <person name="Zou X."/>
            <person name="Han Y."/>
            <person name="Richards S."/>
            <person name="Worley K."/>
            <person name="Muzny D."/>
            <person name="Gibbs R."/>
        </authorList>
    </citation>
    <scope>NUCLEOTIDE SEQUENCE</scope>
    <source>
        <strain evidence="2">Sampled in the wild</strain>
    </source>
</reference>
<gene>
    <name evidence="2" type="ORF">J437_LFUL002977</name>
</gene>
<feature type="compositionally biased region" description="Basic and acidic residues" evidence="1">
    <location>
        <begin position="18"/>
        <end position="31"/>
    </location>
</feature>
<proteinExistence type="predicted"/>
<organism evidence="2 3">
    <name type="scientific">Ladona fulva</name>
    <name type="common">Scarce chaser dragonfly</name>
    <name type="synonym">Libellula fulva</name>
    <dbReference type="NCBI Taxonomy" id="123851"/>
    <lineage>
        <taxon>Eukaryota</taxon>
        <taxon>Metazoa</taxon>
        <taxon>Ecdysozoa</taxon>
        <taxon>Arthropoda</taxon>
        <taxon>Hexapoda</taxon>
        <taxon>Insecta</taxon>
        <taxon>Pterygota</taxon>
        <taxon>Palaeoptera</taxon>
        <taxon>Odonata</taxon>
        <taxon>Epiprocta</taxon>
        <taxon>Anisoptera</taxon>
        <taxon>Libelluloidea</taxon>
        <taxon>Libellulidae</taxon>
        <taxon>Ladona</taxon>
    </lineage>
</organism>
<dbReference type="EMBL" id="KZ308518">
    <property type="protein sequence ID" value="KAG8230944.1"/>
    <property type="molecule type" value="Genomic_DNA"/>
</dbReference>
<evidence type="ECO:0000256" key="1">
    <source>
        <dbReference type="SAM" id="MobiDB-lite"/>
    </source>
</evidence>
<keyword evidence="3" id="KW-1185">Reference proteome</keyword>
<feature type="compositionally biased region" description="Polar residues" evidence="1">
    <location>
        <begin position="1"/>
        <end position="13"/>
    </location>
</feature>
<accession>A0A8K0P4U0</accession>
<feature type="region of interest" description="Disordered" evidence="1">
    <location>
        <begin position="1"/>
        <end position="149"/>
    </location>
</feature>
<reference evidence="2" key="2">
    <citation type="submission" date="2017-10" db="EMBL/GenBank/DDBJ databases">
        <title>Ladona fulva Genome sequencing and assembly.</title>
        <authorList>
            <person name="Murali S."/>
            <person name="Richards S."/>
            <person name="Bandaranaike D."/>
            <person name="Bellair M."/>
            <person name="Blankenburg K."/>
            <person name="Chao H."/>
            <person name="Dinh H."/>
            <person name="Doddapaneni H."/>
            <person name="Dugan-Rocha S."/>
            <person name="Elkadiri S."/>
            <person name="Gnanaolivu R."/>
            <person name="Hernandez B."/>
            <person name="Skinner E."/>
            <person name="Javaid M."/>
            <person name="Lee S."/>
            <person name="Li M."/>
            <person name="Ming W."/>
            <person name="Munidasa M."/>
            <person name="Muniz J."/>
            <person name="Nguyen L."/>
            <person name="Hughes D."/>
            <person name="Osuji N."/>
            <person name="Pu L.-L."/>
            <person name="Puazo M."/>
            <person name="Qu C."/>
            <person name="Quiroz J."/>
            <person name="Raj R."/>
            <person name="Weissenberger G."/>
            <person name="Xin Y."/>
            <person name="Zou X."/>
            <person name="Han Y."/>
            <person name="Worley K."/>
            <person name="Muzny D."/>
            <person name="Gibbs R."/>
        </authorList>
    </citation>
    <scope>NUCLEOTIDE SEQUENCE</scope>
    <source>
        <strain evidence="2">Sampled in the wild</strain>
    </source>
</reference>
<protein>
    <submittedName>
        <fullName evidence="2">Uncharacterized protein</fullName>
    </submittedName>
</protein>
<comment type="caution">
    <text evidence="2">The sequence shown here is derived from an EMBL/GenBank/DDBJ whole genome shotgun (WGS) entry which is preliminary data.</text>
</comment>
<name>A0A8K0P4U0_LADFU</name>
<dbReference type="OrthoDB" id="47923at2759"/>